<name>A0AAV4IYS2_9GAST</name>
<keyword evidence="3" id="KW-1185">Reference proteome</keyword>
<protein>
    <submittedName>
        <fullName evidence="2">Uncharacterized protein</fullName>
    </submittedName>
</protein>
<dbReference type="Proteomes" id="UP000762676">
    <property type="component" value="Unassembled WGS sequence"/>
</dbReference>
<gene>
    <name evidence="2" type="ORF">ElyMa_006754700</name>
</gene>
<evidence type="ECO:0000313" key="3">
    <source>
        <dbReference type="Proteomes" id="UP000762676"/>
    </source>
</evidence>
<reference evidence="2 3" key="1">
    <citation type="journal article" date="2021" name="Elife">
        <title>Chloroplast acquisition without the gene transfer in kleptoplastic sea slugs, Plakobranchus ocellatus.</title>
        <authorList>
            <person name="Maeda T."/>
            <person name="Takahashi S."/>
            <person name="Yoshida T."/>
            <person name="Shimamura S."/>
            <person name="Takaki Y."/>
            <person name="Nagai Y."/>
            <person name="Toyoda A."/>
            <person name="Suzuki Y."/>
            <person name="Arimoto A."/>
            <person name="Ishii H."/>
            <person name="Satoh N."/>
            <person name="Nishiyama T."/>
            <person name="Hasebe M."/>
            <person name="Maruyama T."/>
            <person name="Minagawa J."/>
            <person name="Obokata J."/>
            <person name="Shigenobu S."/>
        </authorList>
    </citation>
    <scope>NUCLEOTIDE SEQUENCE [LARGE SCALE GENOMIC DNA]</scope>
</reference>
<comment type="caution">
    <text evidence="2">The sequence shown here is derived from an EMBL/GenBank/DDBJ whole genome shotgun (WGS) entry which is preliminary data.</text>
</comment>
<accession>A0AAV4IYS2</accession>
<feature type="compositionally biased region" description="Polar residues" evidence="1">
    <location>
        <begin position="296"/>
        <end position="308"/>
    </location>
</feature>
<proteinExistence type="predicted"/>
<evidence type="ECO:0000313" key="2">
    <source>
        <dbReference type="EMBL" id="GFS14780.1"/>
    </source>
</evidence>
<feature type="compositionally biased region" description="Polar residues" evidence="1">
    <location>
        <begin position="98"/>
        <end position="115"/>
    </location>
</feature>
<evidence type="ECO:0000256" key="1">
    <source>
        <dbReference type="SAM" id="MobiDB-lite"/>
    </source>
</evidence>
<feature type="region of interest" description="Disordered" evidence="1">
    <location>
        <begin position="87"/>
        <end position="129"/>
    </location>
</feature>
<dbReference type="EMBL" id="BMAT01013532">
    <property type="protein sequence ID" value="GFS14780.1"/>
    <property type="molecule type" value="Genomic_DNA"/>
</dbReference>
<organism evidence="2 3">
    <name type="scientific">Elysia marginata</name>
    <dbReference type="NCBI Taxonomy" id="1093978"/>
    <lineage>
        <taxon>Eukaryota</taxon>
        <taxon>Metazoa</taxon>
        <taxon>Spiralia</taxon>
        <taxon>Lophotrochozoa</taxon>
        <taxon>Mollusca</taxon>
        <taxon>Gastropoda</taxon>
        <taxon>Heterobranchia</taxon>
        <taxon>Euthyneura</taxon>
        <taxon>Panpulmonata</taxon>
        <taxon>Sacoglossa</taxon>
        <taxon>Placobranchoidea</taxon>
        <taxon>Plakobranchidae</taxon>
        <taxon>Elysia</taxon>
    </lineage>
</organism>
<sequence>MMMKALQSYGRYQGPGGFKRTFSKSGTPVWDDKLSHRAMASNHGHHSKEVLTTGSYSQDTYESASSEKSTNFTFKLAQCQLRYYDDHEEEGRRRKRSITSGNKSSTKSKLFQNKTSPKDRPSAISRSANECGLYPREKMDGVLVDSIGHVYRTCQTSRPKSALPCKFSDFVKLSGREFAWDRRADSTSHIPVTSTREATQTHKRPISGRADRTLKPAGIETRENNIASRPSTAGSLKVINLRLDGAALPTRNMAGQPIPHSEAFDRRNRTTHAWGDNSSLSQSMPSASFLHRQYGTRSLGGSSASSPRYSKGEPRSYSERTSPAGKPSDPSKPSASYSYDGGFFVGAHSGKAEYFVIHPDWVSEVMTIKKLSVNTSRGGNKTKGAPPLSQSAHFRPRSLQGRRCLSAPPQKRRNPITWVDSQFLADASNFDACDNTVSSNSVAINGDRRK</sequence>
<feature type="region of interest" description="Disordered" evidence="1">
    <location>
        <begin position="375"/>
        <end position="397"/>
    </location>
</feature>
<dbReference type="AlphaFoldDB" id="A0AAV4IYS2"/>
<feature type="region of interest" description="Disordered" evidence="1">
    <location>
        <begin position="296"/>
        <end position="335"/>
    </location>
</feature>